<comment type="caution">
    <text evidence="5">The sequence shown here is derived from an EMBL/GenBank/DDBJ whole genome shotgun (WGS) entry which is preliminary data.</text>
</comment>
<dbReference type="GO" id="GO:0071949">
    <property type="term" value="F:FAD binding"/>
    <property type="evidence" value="ECO:0007669"/>
    <property type="project" value="InterPro"/>
</dbReference>
<dbReference type="PROSITE" id="PS51257">
    <property type="entry name" value="PROKAR_LIPOPROTEIN"/>
    <property type="match status" value="1"/>
</dbReference>
<dbReference type="InterPro" id="IPR050641">
    <property type="entry name" value="RIFMO-like"/>
</dbReference>
<dbReference type="Proteomes" id="UP000186268">
    <property type="component" value="Unassembled WGS sequence"/>
</dbReference>
<evidence type="ECO:0000259" key="4">
    <source>
        <dbReference type="Pfam" id="PF01494"/>
    </source>
</evidence>
<evidence type="ECO:0000256" key="2">
    <source>
        <dbReference type="ARBA" id="ARBA00022630"/>
    </source>
</evidence>
<keyword evidence="6" id="KW-1185">Reference proteome</keyword>
<dbReference type="Pfam" id="PF01494">
    <property type="entry name" value="FAD_binding_3"/>
    <property type="match status" value="1"/>
</dbReference>
<protein>
    <submittedName>
        <fullName evidence="5">Monooxygenase family protein</fullName>
    </submittedName>
</protein>
<dbReference type="PRINTS" id="PR00420">
    <property type="entry name" value="RNGMNOXGNASE"/>
</dbReference>
<keyword evidence="2" id="KW-0285">Flavoprotein</keyword>
<evidence type="ECO:0000313" key="5">
    <source>
        <dbReference type="EMBL" id="OKO99468.1"/>
    </source>
</evidence>
<evidence type="ECO:0000313" key="6">
    <source>
        <dbReference type="Proteomes" id="UP000186268"/>
    </source>
</evidence>
<dbReference type="GO" id="GO:0016709">
    <property type="term" value="F:oxidoreductase activity, acting on paired donors, with incorporation or reduction of molecular oxygen, NAD(P)H as one donor, and incorporation of one atom of oxygen"/>
    <property type="evidence" value="ECO:0007669"/>
    <property type="project" value="UniProtKB-ARBA"/>
</dbReference>
<dbReference type="EMBL" id="MKGQ01000053">
    <property type="protein sequence ID" value="OKO99468.1"/>
    <property type="molecule type" value="Genomic_DNA"/>
</dbReference>
<dbReference type="AlphaFoldDB" id="A0A1Q5TGU8"/>
<feature type="domain" description="FAD-binding" evidence="4">
    <location>
        <begin position="5"/>
        <end position="333"/>
    </location>
</feature>
<accession>A0A1Q5TGU8</accession>
<keyword evidence="3" id="KW-0274">FAD</keyword>
<dbReference type="RefSeq" id="WP_074025158.1">
    <property type="nucleotide sequence ID" value="NZ_CAWNAG010000162.1"/>
</dbReference>
<keyword evidence="5" id="KW-0560">Oxidoreductase</keyword>
<dbReference type="OrthoDB" id="8672648at2"/>
<evidence type="ECO:0000256" key="3">
    <source>
        <dbReference type="ARBA" id="ARBA00022827"/>
    </source>
</evidence>
<dbReference type="Gene3D" id="3.30.70.2450">
    <property type="match status" value="1"/>
</dbReference>
<dbReference type="STRING" id="1873482.Xedl_03638"/>
<dbReference type="PANTHER" id="PTHR43004:SF19">
    <property type="entry name" value="BINDING MONOOXYGENASE, PUTATIVE (JCVI)-RELATED"/>
    <property type="match status" value="1"/>
</dbReference>
<reference evidence="5 6" key="1">
    <citation type="submission" date="2016-09" db="EMBL/GenBank/DDBJ databases">
        <title>Xenorhabdus thuongxuanensis sp. nov. and Xenorhabdus eapokensis sp. nov., isolated from Steinernema species.</title>
        <authorList>
            <person name="Kaempfer P."/>
            <person name="Tobias N.J."/>
            <person name="Phan Ke L."/>
            <person name="Bode H.B."/>
            <person name="Glaeser S.P."/>
        </authorList>
    </citation>
    <scope>NUCLEOTIDE SEQUENCE [LARGE SCALE GENOMIC DNA]</scope>
    <source>
        <strain evidence="5 6">DL20</strain>
    </source>
</reference>
<dbReference type="Gene3D" id="3.50.50.60">
    <property type="entry name" value="FAD/NAD(P)-binding domain"/>
    <property type="match status" value="1"/>
</dbReference>
<sequence>MKSHYQVLIVGAGPVGLLLACSLKKSGIDVVVVEKSSSRSTHSKALSMNAASLALLRSLGVAERFERSGKEISDISIYWNQQRISHVDYRQLNSCYQHILAIPQPETERLLEEYFIELGGEIRRSVTLSAIDVGSDGINASFPDGMTLTCDYLVGCDGSHSIVRDFAGITFSGFDYGIDFYLFDAQVSWQGKRDEVHYFVDEQGFIIVIPLADGNHRFVLRCPREDKSLPSLAEYQSVLSRYIPQPVVIERVVWESKSQFYNRLASQYRVGNIFLAGDSCHLFSPIGGLGMNTGFQDAWNLAWKLTAVIRQRQPDDLLDTYGEERRSVAAMLRDSTDTSTRLIARIDRDSEKICCWLPRFSNRQRARTLHPQLFSGLAQRYSGSSLIYEGRNLAGKYLPDLTLIQQGNRVSSYDIVDGENYHLIVGSENDKQSLMTVLIDCHLSVYFVEVNGSDKKIEFQPGEYLLVRPDGFVAIHESLGTLEVVAHYIETNNIRNIHER</sequence>
<dbReference type="SUPFAM" id="SSF51905">
    <property type="entry name" value="FAD/NAD(P)-binding domain"/>
    <property type="match status" value="1"/>
</dbReference>
<evidence type="ECO:0000256" key="1">
    <source>
        <dbReference type="ARBA" id="ARBA00001974"/>
    </source>
</evidence>
<name>A0A1Q5TGU8_9GAMM</name>
<dbReference type="InterPro" id="IPR002938">
    <property type="entry name" value="FAD-bd"/>
</dbReference>
<gene>
    <name evidence="5" type="ORF">Xedl_03638</name>
</gene>
<comment type="cofactor">
    <cofactor evidence="1">
        <name>FAD</name>
        <dbReference type="ChEBI" id="CHEBI:57692"/>
    </cofactor>
</comment>
<organism evidence="5 6">
    <name type="scientific">Xenorhabdus eapokensis</name>
    <dbReference type="NCBI Taxonomy" id="1873482"/>
    <lineage>
        <taxon>Bacteria</taxon>
        <taxon>Pseudomonadati</taxon>
        <taxon>Pseudomonadota</taxon>
        <taxon>Gammaproteobacteria</taxon>
        <taxon>Enterobacterales</taxon>
        <taxon>Morganellaceae</taxon>
        <taxon>Xenorhabdus</taxon>
    </lineage>
</organism>
<dbReference type="PANTHER" id="PTHR43004">
    <property type="entry name" value="TRK SYSTEM POTASSIUM UPTAKE PROTEIN"/>
    <property type="match status" value="1"/>
</dbReference>
<dbReference type="Pfam" id="PF21274">
    <property type="entry name" value="Rng_hyd_C"/>
    <property type="match status" value="1"/>
</dbReference>
<keyword evidence="5" id="KW-0503">Monooxygenase</keyword>
<proteinExistence type="predicted"/>
<dbReference type="InterPro" id="IPR036188">
    <property type="entry name" value="FAD/NAD-bd_sf"/>
</dbReference>
<dbReference type="Gene3D" id="3.40.30.120">
    <property type="match status" value="1"/>
</dbReference>